<dbReference type="InterPro" id="IPR050383">
    <property type="entry name" value="GlyoxalaseI/FosfomycinResist"/>
</dbReference>
<evidence type="ECO:0000313" key="3">
    <source>
        <dbReference type="Proteomes" id="UP001595711"/>
    </source>
</evidence>
<dbReference type="InterPro" id="IPR037523">
    <property type="entry name" value="VOC_core"/>
</dbReference>
<gene>
    <name evidence="2" type="ORF">ACFOOQ_08780</name>
</gene>
<evidence type="ECO:0000259" key="1">
    <source>
        <dbReference type="PROSITE" id="PS51819"/>
    </source>
</evidence>
<feature type="domain" description="VOC" evidence="1">
    <location>
        <begin position="8"/>
        <end position="134"/>
    </location>
</feature>
<dbReference type="PROSITE" id="PS51819">
    <property type="entry name" value="VOC"/>
    <property type="match status" value="1"/>
</dbReference>
<dbReference type="InterPro" id="IPR029068">
    <property type="entry name" value="Glyas_Bleomycin-R_OHBP_Dase"/>
</dbReference>
<name>A0ABV7VDP6_9PROT</name>
<dbReference type="EMBL" id="JBHRYJ010000001">
    <property type="protein sequence ID" value="MFC3675635.1"/>
    <property type="molecule type" value="Genomic_DNA"/>
</dbReference>
<accession>A0ABV7VDP6</accession>
<dbReference type="RefSeq" id="WP_379724570.1">
    <property type="nucleotide sequence ID" value="NZ_JBHRYJ010000001.1"/>
</dbReference>
<organism evidence="2 3">
    <name type="scientific">Ferrovibrio xuzhouensis</name>
    <dbReference type="NCBI Taxonomy" id="1576914"/>
    <lineage>
        <taxon>Bacteria</taxon>
        <taxon>Pseudomonadati</taxon>
        <taxon>Pseudomonadota</taxon>
        <taxon>Alphaproteobacteria</taxon>
        <taxon>Rhodospirillales</taxon>
        <taxon>Rhodospirillaceae</taxon>
        <taxon>Ferrovibrio</taxon>
    </lineage>
</organism>
<dbReference type="Proteomes" id="UP001595711">
    <property type="component" value="Unassembled WGS sequence"/>
</dbReference>
<dbReference type="InterPro" id="IPR004360">
    <property type="entry name" value="Glyas_Fos-R_dOase_dom"/>
</dbReference>
<dbReference type="PANTHER" id="PTHR21366">
    <property type="entry name" value="GLYOXALASE FAMILY PROTEIN"/>
    <property type="match status" value="1"/>
</dbReference>
<reference evidence="3" key="1">
    <citation type="journal article" date="2019" name="Int. J. Syst. Evol. Microbiol.">
        <title>The Global Catalogue of Microorganisms (GCM) 10K type strain sequencing project: providing services to taxonomists for standard genome sequencing and annotation.</title>
        <authorList>
            <consortium name="The Broad Institute Genomics Platform"/>
            <consortium name="The Broad Institute Genome Sequencing Center for Infectious Disease"/>
            <person name="Wu L."/>
            <person name="Ma J."/>
        </authorList>
    </citation>
    <scope>NUCLEOTIDE SEQUENCE [LARGE SCALE GENOMIC DNA]</scope>
    <source>
        <strain evidence="3">KCTC 42182</strain>
    </source>
</reference>
<proteinExistence type="predicted"/>
<sequence>MPPFAIRRIDHVVLRASDPQRLIAFYRDVLGCTLAHEQPQIALWHLRAGTALIDIMDRSGKLASDGDQAPDPARRNLDHLCLRIDPFDAGAILAHLAAHGVAAEPPADRYGAEGVGRSIYLSDPEGNRVELKGGTA</sequence>
<dbReference type="Gene3D" id="3.10.180.10">
    <property type="entry name" value="2,3-Dihydroxybiphenyl 1,2-Dioxygenase, domain 1"/>
    <property type="match status" value="1"/>
</dbReference>
<keyword evidence="3" id="KW-1185">Reference proteome</keyword>
<comment type="caution">
    <text evidence="2">The sequence shown here is derived from an EMBL/GenBank/DDBJ whole genome shotgun (WGS) entry which is preliminary data.</text>
</comment>
<evidence type="ECO:0000313" key="2">
    <source>
        <dbReference type="EMBL" id="MFC3675635.1"/>
    </source>
</evidence>
<dbReference type="SUPFAM" id="SSF54593">
    <property type="entry name" value="Glyoxalase/Bleomycin resistance protein/Dihydroxybiphenyl dioxygenase"/>
    <property type="match status" value="1"/>
</dbReference>
<dbReference type="PANTHER" id="PTHR21366:SF14">
    <property type="entry name" value="GLYOXALASE DOMAIN-CONTAINING PROTEIN 5"/>
    <property type="match status" value="1"/>
</dbReference>
<dbReference type="Pfam" id="PF00903">
    <property type="entry name" value="Glyoxalase"/>
    <property type="match status" value="1"/>
</dbReference>
<protein>
    <submittedName>
        <fullName evidence="2">VOC family protein</fullName>
    </submittedName>
</protein>